<name>A0ABT6X944_9BURK</name>
<comment type="caution">
    <text evidence="1">The sequence shown here is derived from an EMBL/GenBank/DDBJ whole genome shotgun (WGS) entry which is preliminary data.</text>
</comment>
<keyword evidence="2" id="KW-1185">Reference proteome</keyword>
<dbReference type="EMBL" id="JASGBH010000009">
    <property type="protein sequence ID" value="MDI9234586.1"/>
    <property type="molecule type" value="Genomic_DNA"/>
</dbReference>
<organism evidence="1 2">
    <name type="scientific">Limnohabitans lacus</name>
    <dbReference type="NCBI Taxonomy" id="3045173"/>
    <lineage>
        <taxon>Bacteria</taxon>
        <taxon>Pseudomonadati</taxon>
        <taxon>Pseudomonadota</taxon>
        <taxon>Betaproteobacteria</taxon>
        <taxon>Burkholderiales</taxon>
        <taxon>Comamonadaceae</taxon>
        <taxon>Limnohabitans</taxon>
    </lineage>
</organism>
<reference evidence="1" key="1">
    <citation type="submission" date="2023-05" db="EMBL/GenBank/DDBJ databases">
        <title>Limnohabitans sp. strain HM2-2 Genome sequencing and assembly.</title>
        <authorList>
            <person name="Jung Y."/>
        </authorList>
    </citation>
    <scope>NUCLEOTIDE SEQUENCE</scope>
    <source>
        <strain evidence="1">HM2-2</strain>
    </source>
</reference>
<protein>
    <submittedName>
        <fullName evidence="1">Uncharacterized protein</fullName>
    </submittedName>
</protein>
<dbReference type="RefSeq" id="WP_283224947.1">
    <property type="nucleotide sequence ID" value="NZ_JASGBH010000009.1"/>
</dbReference>
<proteinExistence type="predicted"/>
<accession>A0ABT6X944</accession>
<dbReference type="Proteomes" id="UP001431902">
    <property type="component" value="Unassembled WGS sequence"/>
</dbReference>
<sequence>MPDLDELLGKGNASVIAPAGHGKTELIAKLAAVTTALCASPVRLVAHIKCTAHGLDSASWRMTSSVAEQHLALLKLRGIVGGVHGQHCECQRPQGSDQRVFLDCALHATLTFTAWSAQLVLL</sequence>
<evidence type="ECO:0000313" key="2">
    <source>
        <dbReference type="Proteomes" id="UP001431902"/>
    </source>
</evidence>
<gene>
    <name evidence="1" type="ORF">QLQ16_12160</name>
</gene>
<evidence type="ECO:0000313" key="1">
    <source>
        <dbReference type="EMBL" id="MDI9234586.1"/>
    </source>
</evidence>